<evidence type="ECO:0000313" key="1">
    <source>
        <dbReference type="EMBL" id="MCU7618484.1"/>
    </source>
</evidence>
<accession>A0ABT2WAL9</accession>
<organism evidence="1 2">
    <name type="scientific">Chryseobacterium edaphi</name>
    <dbReference type="NCBI Taxonomy" id="2976532"/>
    <lineage>
        <taxon>Bacteria</taxon>
        <taxon>Pseudomonadati</taxon>
        <taxon>Bacteroidota</taxon>
        <taxon>Flavobacteriia</taxon>
        <taxon>Flavobacteriales</taxon>
        <taxon>Weeksellaceae</taxon>
        <taxon>Chryseobacterium group</taxon>
        <taxon>Chryseobacterium</taxon>
    </lineage>
</organism>
<comment type="caution">
    <text evidence="1">The sequence shown here is derived from an EMBL/GenBank/DDBJ whole genome shotgun (WGS) entry which is preliminary data.</text>
</comment>
<protein>
    <submittedName>
        <fullName evidence="1">Uncharacterized protein</fullName>
    </submittedName>
</protein>
<proteinExistence type="predicted"/>
<name>A0ABT2WAL9_9FLAO</name>
<evidence type="ECO:0000313" key="2">
    <source>
        <dbReference type="Proteomes" id="UP001208649"/>
    </source>
</evidence>
<dbReference type="RefSeq" id="WP_263003997.1">
    <property type="nucleotide sequence ID" value="NZ_JAOTEM010000004.1"/>
</dbReference>
<dbReference type="EMBL" id="JAOTEM010000004">
    <property type="protein sequence ID" value="MCU7618484.1"/>
    <property type="molecule type" value="Genomic_DNA"/>
</dbReference>
<dbReference type="Proteomes" id="UP001208649">
    <property type="component" value="Unassembled WGS sequence"/>
</dbReference>
<gene>
    <name evidence="1" type="ORF">NZ698_14885</name>
</gene>
<keyword evidence="2" id="KW-1185">Reference proteome</keyword>
<reference evidence="2" key="1">
    <citation type="submission" date="2023-07" db="EMBL/GenBank/DDBJ databases">
        <title>Chryseobacterium sp. strain PBS4-4 Genome sequencing and assembly.</title>
        <authorList>
            <person name="Jung Y."/>
        </authorList>
    </citation>
    <scope>NUCLEOTIDE SEQUENCE [LARGE SCALE GENOMIC DNA]</scope>
    <source>
        <strain evidence="2">PBS4-4</strain>
    </source>
</reference>
<sequence length="317" mass="38123">MIWLASVDAIWLRSVELVQLATESTLGRFNYLCIFDCILISVLRAVENYEPYFVESLSVVDEDKFHYVLDVVPPRSVMGAWDEDFYFEMHLTTRNYPLNYPDFVRNYIHIHHINGDTIELFEGEFFEDSCSEEPFEYRSLEVKKFEKSERSEWKAKCIGLENRIRKVMSEKLPEYSKMRKKVVQHYQKIYENSKTAIPTFGLTEEMVEKPYLFACLFNLFNQNPYEDSLNQLIDSEYDHPKQIKSWKDQFDKLNIKFQNLQHSDVSDYPLVRDHMIAFYQRTFQYMMPSLLLNYRNVDEKGYYEYFNDLMTKLKETE</sequence>